<dbReference type="AlphaFoldDB" id="A0A6A6H5W5"/>
<dbReference type="GO" id="GO:0051321">
    <property type="term" value="P:meiotic cell cycle"/>
    <property type="evidence" value="ECO:0007669"/>
    <property type="project" value="UniProtKB-KW"/>
</dbReference>
<feature type="coiled-coil region" evidence="2">
    <location>
        <begin position="709"/>
        <end position="736"/>
    </location>
</feature>
<name>A0A6A6H5W5_VIRVR</name>
<dbReference type="InterPro" id="IPR039057">
    <property type="entry name" value="Spo22/ZIP4"/>
</dbReference>
<dbReference type="PANTHER" id="PTHR40375">
    <property type="entry name" value="SPORULATION-SPECIFIC PROTEIN 22"/>
    <property type="match status" value="1"/>
</dbReference>
<protein>
    <submittedName>
        <fullName evidence="3">SPO22-domain-containing protein</fullName>
    </submittedName>
</protein>
<organism evidence="3 4">
    <name type="scientific">Viridothelium virens</name>
    <name type="common">Speckled blister lichen</name>
    <name type="synonym">Trypethelium virens</name>
    <dbReference type="NCBI Taxonomy" id="1048519"/>
    <lineage>
        <taxon>Eukaryota</taxon>
        <taxon>Fungi</taxon>
        <taxon>Dikarya</taxon>
        <taxon>Ascomycota</taxon>
        <taxon>Pezizomycotina</taxon>
        <taxon>Dothideomycetes</taxon>
        <taxon>Dothideomycetes incertae sedis</taxon>
        <taxon>Trypetheliales</taxon>
        <taxon>Trypetheliaceae</taxon>
        <taxon>Viridothelium</taxon>
    </lineage>
</organism>
<evidence type="ECO:0000313" key="4">
    <source>
        <dbReference type="Proteomes" id="UP000800092"/>
    </source>
</evidence>
<dbReference type="PANTHER" id="PTHR40375:SF2">
    <property type="entry name" value="SPORULATION-SPECIFIC PROTEIN 22"/>
    <property type="match status" value="1"/>
</dbReference>
<evidence type="ECO:0000256" key="1">
    <source>
        <dbReference type="ARBA" id="ARBA00023254"/>
    </source>
</evidence>
<proteinExistence type="predicted"/>
<dbReference type="InterPro" id="IPR013940">
    <property type="entry name" value="Spo22/ZIP4/TEX11"/>
</dbReference>
<sequence length="957" mass="107573">MRLDSTFQLSLRDGEMVPPLTAKKEKEAKLKGLLSFADSIPGRVESSRPDAVLIAELGNHVHHTFSALGVSAGGAKSTELDSRGTKIWNLSTRLRRDDNSDEIRKLSVFLRVFAVLMVDAAQQSSPNTPQNSIRLLKVSLKAARTCLENEDTALCLKVLEKAAHYESELGKPENQPTTEDDIAYKRLSGEYFIMRTALAWKQSRLDLAEHMFEKTARLQRHADPATAERLADVLYEMGKDLLGKKQIELAGRWLERAYDILAEQDLERLSSDAGELRLSIMHSLARAFLVLKTAEARVKVQDLVRIMENDFGHKLVVSMLKLELLSGGGEPDAVEYATVLMSIVRTIVLTEASFKTILHHIHKLKDVNAAVACKTLDEVLELRLYEAGRQDWLEKAVVMRIWLTTAETNSVSTAESAHAFLQNVFGNLTKPFTLPAAHAVMTLLWKRIEAAFSQLQYEIAEQWCNIAHHQIFQNSGDVNLAIIARKGIQCGLARQDEAAARKMFFQMPLATRAAPQTRYLMYKVAMRGNDMELASECLEIISRSTNKDATLLYACVLEAQQNGNRQQAIVALQQTLAKLEFTVPHNVHVPALLRCTARLILAEFTSAKVIDDRLASDLCSLFEGASFQAKRLSARQTLQPNAGFTKAELEWFSKNAYNFALKHCTDLYPRTLLRLLRSCSELLELLRTGEELQGCQDLLLRLSFCHFLAASASITLARAEDQVEQSAQQYLIARNDAARFCELFAEVSREGVGNEAYEDLQDKRFELLRFQLECAVRLGSWNELDELLDECVKQDRIQRLEKLADLVFSIHSALVKSDEGSRHQSKLLATIQKIVRLSWQTADRDIVKVSRWLRCLFAMALGFDTKISLVCLDEAKQLVRQGVDGVGGDEPYPAEEIEWLASMAFNRSVDCFCASDDDGCRLWAEKALGLAKSSKETESLYTTLQSRYSALRWDGQE</sequence>
<keyword evidence="4" id="KW-1185">Reference proteome</keyword>
<dbReference type="Proteomes" id="UP000800092">
    <property type="component" value="Unassembled WGS sequence"/>
</dbReference>
<reference evidence="3" key="1">
    <citation type="journal article" date="2020" name="Stud. Mycol.">
        <title>101 Dothideomycetes genomes: a test case for predicting lifestyles and emergence of pathogens.</title>
        <authorList>
            <person name="Haridas S."/>
            <person name="Albert R."/>
            <person name="Binder M."/>
            <person name="Bloem J."/>
            <person name="Labutti K."/>
            <person name="Salamov A."/>
            <person name="Andreopoulos B."/>
            <person name="Baker S."/>
            <person name="Barry K."/>
            <person name="Bills G."/>
            <person name="Bluhm B."/>
            <person name="Cannon C."/>
            <person name="Castanera R."/>
            <person name="Culley D."/>
            <person name="Daum C."/>
            <person name="Ezra D."/>
            <person name="Gonzalez J."/>
            <person name="Henrissat B."/>
            <person name="Kuo A."/>
            <person name="Liang C."/>
            <person name="Lipzen A."/>
            <person name="Lutzoni F."/>
            <person name="Magnuson J."/>
            <person name="Mondo S."/>
            <person name="Nolan M."/>
            <person name="Ohm R."/>
            <person name="Pangilinan J."/>
            <person name="Park H.-J."/>
            <person name="Ramirez L."/>
            <person name="Alfaro M."/>
            <person name="Sun H."/>
            <person name="Tritt A."/>
            <person name="Yoshinaga Y."/>
            <person name="Zwiers L.-H."/>
            <person name="Turgeon B."/>
            <person name="Goodwin S."/>
            <person name="Spatafora J."/>
            <person name="Crous P."/>
            <person name="Grigoriev I."/>
        </authorList>
    </citation>
    <scope>NUCLEOTIDE SEQUENCE</scope>
    <source>
        <strain evidence="3">Tuck. ex Michener</strain>
    </source>
</reference>
<dbReference type="Pfam" id="PF08631">
    <property type="entry name" value="SPO22"/>
    <property type="match status" value="1"/>
</dbReference>
<dbReference type="GO" id="GO:0090173">
    <property type="term" value="P:regulation of synaptonemal complex assembly"/>
    <property type="evidence" value="ECO:0007669"/>
    <property type="project" value="InterPro"/>
</dbReference>
<dbReference type="EMBL" id="ML991808">
    <property type="protein sequence ID" value="KAF2233241.1"/>
    <property type="molecule type" value="Genomic_DNA"/>
</dbReference>
<accession>A0A6A6H5W5</accession>
<keyword evidence="1" id="KW-0469">Meiosis</keyword>
<dbReference type="OrthoDB" id="65716at2759"/>
<evidence type="ECO:0000313" key="3">
    <source>
        <dbReference type="EMBL" id="KAF2233241.1"/>
    </source>
</evidence>
<keyword evidence="2" id="KW-0175">Coiled coil</keyword>
<evidence type="ECO:0000256" key="2">
    <source>
        <dbReference type="SAM" id="Coils"/>
    </source>
</evidence>
<gene>
    <name evidence="3" type="ORF">EV356DRAFT_560024</name>
</gene>